<feature type="region of interest" description="Disordered" evidence="1">
    <location>
        <begin position="32"/>
        <end position="51"/>
    </location>
</feature>
<protein>
    <submittedName>
        <fullName evidence="3">BZ3500_MvSof-1268-A1-R1_Chr8-2g10274 protein</fullName>
    </submittedName>
</protein>
<proteinExistence type="predicted"/>
<sequence>MRFASIFSATAFLGMTMAAVAAAAAVDILTPSSSPPTPTEQGKSSQAGVQLSRGVVQDASDGFRFQSQECNLKLTLIGGKMRHKRSALTTPPTRTCALPFIGRSASKRLLTHGPQYKAPLYWDLSIAYSLFLYPVYPN</sequence>
<feature type="compositionally biased region" description="Polar residues" evidence="1">
    <location>
        <begin position="40"/>
        <end position="49"/>
    </location>
</feature>
<feature type="chain" id="PRO_5030060417" evidence="2">
    <location>
        <begin position="26"/>
        <end position="138"/>
    </location>
</feature>
<organism evidence="3 4">
    <name type="scientific">Microbotryum saponariae</name>
    <dbReference type="NCBI Taxonomy" id="289078"/>
    <lineage>
        <taxon>Eukaryota</taxon>
        <taxon>Fungi</taxon>
        <taxon>Dikarya</taxon>
        <taxon>Basidiomycota</taxon>
        <taxon>Pucciniomycotina</taxon>
        <taxon>Microbotryomycetes</taxon>
        <taxon>Microbotryales</taxon>
        <taxon>Microbotryaceae</taxon>
        <taxon>Microbotryum</taxon>
    </lineage>
</organism>
<dbReference type="EMBL" id="FMWP01000088">
    <property type="protein sequence ID" value="SCZ96535.1"/>
    <property type="molecule type" value="Genomic_DNA"/>
</dbReference>
<evidence type="ECO:0000313" key="3">
    <source>
        <dbReference type="EMBL" id="SCZ96535.1"/>
    </source>
</evidence>
<evidence type="ECO:0000256" key="2">
    <source>
        <dbReference type="SAM" id="SignalP"/>
    </source>
</evidence>
<keyword evidence="4" id="KW-1185">Reference proteome</keyword>
<gene>
    <name evidence="3" type="ORF">BZ3500_MVSOF-1268-A1-R1_CHR8-2G10274</name>
</gene>
<accession>A0A2X0N4N2</accession>
<evidence type="ECO:0000313" key="4">
    <source>
        <dbReference type="Proteomes" id="UP000249723"/>
    </source>
</evidence>
<reference evidence="4" key="1">
    <citation type="submission" date="2016-10" db="EMBL/GenBank/DDBJ databases">
        <authorList>
            <person name="Jeantristanb JTB J.-T."/>
            <person name="Ricardo R."/>
        </authorList>
    </citation>
    <scope>NUCLEOTIDE SEQUENCE [LARGE SCALE GENOMIC DNA]</scope>
</reference>
<keyword evidence="2" id="KW-0732">Signal</keyword>
<name>A0A2X0N4N2_9BASI</name>
<evidence type="ECO:0000256" key="1">
    <source>
        <dbReference type="SAM" id="MobiDB-lite"/>
    </source>
</evidence>
<dbReference type="Proteomes" id="UP000249723">
    <property type="component" value="Unassembled WGS sequence"/>
</dbReference>
<feature type="signal peptide" evidence="2">
    <location>
        <begin position="1"/>
        <end position="25"/>
    </location>
</feature>
<dbReference type="AlphaFoldDB" id="A0A2X0N4N2"/>